<keyword evidence="1" id="KW-0812">Transmembrane</keyword>
<gene>
    <name evidence="2" type="ORF">BC952_2629</name>
</gene>
<sequence>MNVHQLIVLLAAFSYFNLGIVYSYKFLNPEGHHSPTEQYQAEAKTMHNITLKPEMKMEKHVTNTETVAGNLKPATITTAKSTVEVHT</sequence>
<keyword evidence="3" id="KW-1185">Reference proteome</keyword>
<dbReference type="EMBL" id="RBXA01000003">
    <property type="protein sequence ID" value="RKS92713.1"/>
    <property type="molecule type" value="Genomic_DNA"/>
</dbReference>
<accession>A0A495RYS6</accession>
<reference evidence="2 3" key="1">
    <citation type="submission" date="2018-10" db="EMBL/GenBank/DDBJ databases">
        <title>Genomic Encyclopedia of Archaeal and Bacterial Type Strains, Phase II (KMG-II): from individual species to whole genera.</title>
        <authorList>
            <person name="Goeker M."/>
        </authorList>
    </citation>
    <scope>NUCLEOTIDE SEQUENCE [LARGE SCALE GENOMIC DNA]</scope>
    <source>
        <strain evidence="2 3">DSM 15094</strain>
    </source>
</reference>
<keyword evidence="1" id="KW-0472">Membrane</keyword>
<evidence type="ECO:0000313" key="2">
    <source>
        <dbReference type="EMBL" id="RKS92713.1"/>
    </source>
</evidence>
<dbReference type="RefSeq" id="WP_121365934.1">
    <property type="nucleotide sequence ID" value="NZ_RBXA01000003.1"/>
</dbReference>
<protein>
    <submittedName>
        <fullName evidence="2">Uncharacterized protein</fullName>
    </submittedName>
</protein>
<proteinExistence type="predicted"/>
<evidence type="ECO:0000313" key="3">
    <source>
        <dbReference type="Proteomes" id="UP000280091"/>
    </source>
</evidence>
<comment type="caution">
    <text evidence="2">The sequence shown here is derived from an EMBL/GenBank/DDBJ whole genome shotgun (WGS) entry which is preliminary data.</text>
</comment>
<dbReference type="Proteomes" id="UP000280091">
    <property type="component" value="Unassembled WGS sequence"/>
</dbReference>
<name>A0A495RYS6_9FLAO</name>
<evidence type="ECO:0000256" key="1">
    <source>
        <dbReference type="SAM" id="Phobius"/>
    </source>
</evidence>
<organism evidence="2 3">
    <name type="scientific">Flavobacterium limicola</name>
    <dbReference type="NCBI Taxonomy" id="180441"/>
    <lineage>
        <taxon>Bacteria</taxon>
        <taxon>Pseudomonadati</taxon>
        <taxon>Bacteroidota</taxon>
        <taxon>Flavobacteriia</taxon>
        <taxon>Flavobacteriales</taxon>
        <taxon>Flavobacteriaceae</taxon>
        <taxon>Flavobacterium</taxon>
    </lineage>
</organism>
<feature type="transmembrane region" description="Helical" evidence="1">
    <location>
        <begin position="6"/>
        <end position="24"/>
    </location>
</feature>
<dbReference type="AlphaFoldDB" id="A0A495RYS6"/>
<keyword evidence="1" id="KW-1133">Transmembrane helix</keyword>